<sequence>MQPNEHGHYPIPPLGVELGLWQGSYLNNSEQLWLRWWDKEGNLLLVGKEEAQLERLRAEQAERKAPPLAVKLREMGIDPDTID</sequence>
<evidence type="ECO:0000313" key="1">
    <source>
        <dbReference type="EMBL" id="QXE22226.1"/>
    </source>
</evidence>
<keyword evidence="2" id="KW-1185">Reference proteome</keyword>
<dbReference type="AlphaFoldDB" id="A0A975T6C7"/>
<gene>
    <name evidence="1" type="ORF">B6N60_00908</name>
</gene>
<reference evidence="1" key="1">
    <citation type="submission" date="2017-04" db="EMBL/GenBank/DDBJ databases">
        <title>Genome deletions in a multicellular cyanobacterial endosymbiont for morphological adaptation in marine diatoms.</title>
        <authorList>
            <person name="Wang Y."/>
            <person name="Gao H."/>
            <person name="Li R."/>
            <person name="Xu X."/>
        </authorList>
    </citation>
    <scope>NUCLEOTIDE SEQUENCE</scope>
    <source>
        <strain evidence="1">FACHB 800</strain>
    </source>
</reference>
<dbReference type="KEGG" id="rsin:B6N60_00908"/>
<name>A0A975T6C7_9NOST</name>
<dbReference type="Proteomes" id="UP000683511">
    <property type="component" value="Chromosome"/>
</dbReference>
<dbReference type="PANTHER" id="PTHR33352">
    <property type="entry name" value="SLR1095 PROTEIN"/>
    <property type="match status" value="1"/>
</dbReference>
<protein>
    <submittedName>
        <fullName evidence="1">Uncharacterized protein</fullName>
    </submittedName>
</protein>
<proteinExistence type="predicted"/>
<dbReference type="PANTHER" id="PTHR33352:SF3">
    <property type="entry name" value="SLR1612 PROTEIN"/>
    <property type="match status" value="1"/>
</dbReference>
<evidence type="ECO:0000313" key="2">
    <source>
        <dbReference type="Proteomes" id="UP000683511"/>
    </source>
</evidence>
<organism evidence="1 2">
    <name type="scientific">Richelia sinica FACHB-800</name>
    <dbReference type="NCBI Taxonomy" id="1357546"/>
    <lineage>
        <taxon>Bacteria</taxon>
        <taxon>Bacillati</taxon>
        <taxon>Cyanobacteriota</taxon>
        <taxon>Cyanophyceae</taxon>
        <taxon>Nostocales</taxon>
        <taxon>Nostocaceae</taxon>
        <taxon>Richelia</taxon>
    </lineage>
</organism>
<accession>A0A975T6C7</accession>
<dbReference type="EMBL" id="CP021056">
    <property type="protein sequence ID" value="QXE22226.1"/>
    <property type="molecule type" value="Genomic_DNA"/>
</dbReference>
<dbReference type="RefSeq" id="WP_190602993.1">
    <property type="nucleotide sequence ID" value="NZ_CP021056.1"/>
</dbReference>